<gene>
    <name evidence="2" type="ORF">QVD17_27290</name>
</gene>
<dbReference type="InterPro" id="IPR000719">
    <property type="entry name" value="Prot_kinase_dom"/>
</dbReference>
<evidence type="ECO:0000313" key="2">
    <source>
        <dbReference type="EMBL" id="KAK1418151.1"/>
    </source>
</evidence>
<dbReference type="GO" id="GO:0005524">
    <property type="term" value="F:ATP binding"/>
    <property type="evidence" value="ECO:0007669"/>
    <property type="project" value="InterPro"/>
</dbReference>
<comment type="caution">
    <text evidence="2">The sequence shown here is derived from an EMBL/GenBank/DDBJ whole genome shotgun (WGS) entry which is preliminary data.</text>
</comment>
<sequence length="641" mass="74683">MGLSRIGSANQQHTFQVTRAVGTVGYVDPQYMEKGILTKESDVYSFGVVLFEVLFGRLCYEISDGKLSNILVHKWKDCYKQKKLDKIVFQARKQLILDSLQAFSDISFQCLKRSCKKRPTMAHVVEKLEIALQFQVDHDLNLPREVIEFLRAAASPLACKSIEELKLPLSKGVLFNERKKWLSLSENGELCEMVAAADCVIPDRSGHNVSSDDYKSRLYRSRFVGPNLYESNSGIFKTHIRAQFLSPLVTYTVNLVFKFSQTDNTLSELRFIGLVYKLEHERRIQSSISYLAHERDDGWVMIELYEFTSDGSTIDLKIQFEGWGYVNYGPILIEGIEFRPLEKVEVEVLDDKNVDMQPISDVDLDWEQRLPNDYEEIVNWSEDGVRWTTKKELYYLLCKGFQINNFNEEPKIKWGLHHITNRAFNSNIDMKIHGHVRHRDVVRWGPHTIMKFPPWFFLAENGKKCYMLPAGAALIETQWSWQRLHESRFKWVAVDPVKKCFRIECNIKTRILSSQETYACYLVYKLLEDHFDLLAPLKVMDKDCENRWERTDYRFIFLVGSQTPVIGPKIDKNHSNDSLKRRKFKGSPRLRDNGWMEVQVWEFIIGIGREHIKMRVDLASSINIRLKGLIVQGVEFRPISS</sequence>
<dbReference type="Proteomes" id="UP001229421">
    <property type="component" value="Unassembled WGS sequence"/>
</dbReference>
<dbReference type="AlphaFoldDB" id="A0AAD8KBL4"/>
<dbReference type="SUPFAM" id="SSF56112">
    <property type="entry name" value="Protein kinase-like (PK-like)"/>
    <property type="match status" value="1"/>
</dbReference>
<name>A0AAD8KBL4_TARER</name>
<dbReference type="EMBL" id="JAUHHV010000007">
    <property type="protein sequence ID" value="KAK1418151.1"/>
    <property type="molecule type" value="Genomic_DNA"/>
</dbReference>
<dbReference type="PANTHER" id="PTHR32278">
    <property type="entry name" value="F-BOX DOMAIN-CONTAINING PROTEIN"/>
    <property type="match status" value="1"/>
</dbReference>
<reference evidence="2" key="1">
    <citation type="journal article" date="2023" name="bioRxiv">
        <title>Improved chromosome-level genome assembly for marigold (Tagetes erecta).</title>
        <authorList>
            <person name="Jiang F."/>
            <person name="Yuan L."/>
            <person name="Wang S."/>
            <person name="Wang H."/>
            <person name="Xu D."/>
            <person name="Wang A."/>
            <person name="Fan W."/>
        </authorList>
    </citation>
    <scope>NUCLEOTIDE SEQUENCE</scope>
    <source>
        <strain evidence="2">WSJ</strain>
        <tissue evidence="2">Leaf</tissue>
    </source>
</reference>
<proteinExistence type="predicted"/>
<dbReference type="Pfam" id="PF00069">
    <property type="entry name" value="Pkinase"/>
    <property type="match status" value="1"/>
</dbReference>
<keyword evidence="3" id="KW-1185">Reference proteome</keyword>
<dbReference type="Pfam" id="PF14299">
    <property type="entry name" value="PP2"/>
    <property type="match status" value="2"/>
</dbReference>
<protein>
    <recommendedName>
        <fullName evidence="1">Protein kinase domain-containing protein</fullName>
    </recommendedName>
</protein>
<dbReference type="GO" id="GO:0004672">
    <property type="term" value="F:protein kinase activity"/>
    <property type="evidence" value="ECO:0007669"/>
    <property type="project" value="InterPro"/>
</dbReference>
<organism evidence="2 3">
    <name type="scientific">Tagetes erecta</name>
    <name type="common">African marigold</name>
    <dbReference type="NCBI Taxonomy" id="13708"/>
    <lineage>
        <taxon>Eukaryota</taxon>
        <taxon>Viridiplantae</taxon>
        <taxon>Streptophyta</taxon>
        <taxon>Embryophyta</taxon>
        <taxon>Tracheophyta</taxon>
        <taxon>Spermatophyta</taxon>
        <taxon>Magnoliopsida</taxon>
        <taxon>eudicotyledons</taxon>
        <taxon>Gunneridae</taxon>
        <taxon>Pentapetalae</taxon>
        <taxon>asterids</taxon>
        <taxon>campanulids</taxon>
        <taxon>Asterales</taxon>
        <taxon>Asteraceae</taxon>
        <taxon>Asteroideae</taxon>
        <taxon>Heliantheae alliance</taxon>
        <taxon>Tageteae</taxon>
        <taxon>Tagetes</taxon>
    </lineage>
</organism>
<feature type="domain" description="Protein kinase" evidence="1">
    <location>
        <begin position="1"/>
        <end position="132"/>
    </location>
</feature>
<dbReference type="InterPro" id="IPR025886">
    <property type="entry name" value="PP2-like"/>
</dbReference>
<dbReference type="PANTHER" id="PTHR32278:SF135">
    <property type="entry name" value="F-BOX PROTEIN PP2-B12"/>
    <property type="match status" value="1"/>
</dbReference>
<dbReference type="InterPro" id="IPR011009">
    <property type="entry name" value="Kinase-like_dom_sf"/>
</dbReference>
<dbReference type="PROSITE" id="PS50011">
    <property type="entry name" value="PROTEIN_KINASE_DOM"/>
    <property type="match status" value="1"/>
</dbReference>
<evidence type="ECO:0000259" key="1">
    <source>
        <dbReference type="PROSITE" id="PS50011"/>
    </source>
</evidence>
<dbReference type="Gene3D" id="1.10.510.10">
    <property type="entry name" value="Transferase(Phosphotransferase) domain 1"/>
    <property type="match status" value="1"/>
</dbReference>
<accession>A0AAD8KBL4</accession>
<evidence type="ECO:0000313" key="3">
    <source>
        <dbReference type="Proteomes" id="UP001229421"/>
    </source>
</evidence>